<protein>
    <submittedName>
        <fullName evidence="1">Uncharacterized protein</fullName>
    </submittedName>
</protein>
<accession>A0ABN8SNN4</accession>
<name>A0ABN8SNN4_9CNID</name>
<evidence type="ECO:0000313" key="1">
    <source>
        <dbReference type="EMBL" id="CAH3193217.1"/>
    </source>
</evidence>
<comment type="caution">
    <text evidence="1">The sequence shown here is derived from an EMBL/GenBank/DDBJ whole genome shotgun (WGS) entry which is preliminary data.</text>
</comment>
<dbReference type="EMBL" id="CALNXI010003422">
    <property type="protein sequence ID" value="CAH3193217.1"/>
    <property type="molecule type" value="Genomic_DNA"/>
</dbReference>
<organism evidence="1 2">
    <name type="scientific">Porites evermanni</name>
    <dbReference type="NCBI Taxonomy" id="104178"/>
    <lineage>
        <taxon>Eukaryota</taxon>
        <taxon>Metazoa</taxon>
        <taxon>Cnidaria</taxon>
        <taxon>Anthozoa</taxon>
        <taxon>Hexacorallia</taxon>
        <taxon>Scleractinia</taxon>
        <taxon>Fungiina</taxon>
        <taxon>Poritidae</taxon>
        <taxon>Porites</taxon>
    </lineage>
</organism>
<keyword evidence="2" id="KW-1185">Reference proteome</keyword>
<gene>
    <name evidence="1" type="ORF">PEVE_00025435</name>
</gene>
<reference evidence="1 2" key="1">
    <citation type="submission" date="2022-05" db="EMBL/GenBank/DDBJ databases">
        <authorList>
            <consortium name="Genoscope - CEA"/>
            <person name="William W."/>
        </authorList>
    </citation>
    <scope>NUCLEOTIDE SEQUENCE [LARGE SCALE GENOMIC DNA]</scope>
</reference>
<sequence>MLFRNHLSLREYSNQGFEAAHSLERQLHVYTKATSHDRHAHATSIQQILQQFFSEKLLFLWLCFRMAIESMENGKPFHFRGCGWSRKKEVS</sequence>
<proteinExistence type="predicted"/>
<dbReference type="Proteomes" id="UP001159427">
    <property type="component" value="Unassembled WGS sequence"/>
</dbReference>
<evidence type="ECO:0000313" key="2">
    <source>
        <dbReference type="Proteomes" id="UP001159427"/>
    </source>
</evidence>